<feature type="compositionally biased region" description="Basic and acidic residues" evidence="1">
    <location>
        <begin position="383"/>
        <end position="400"/>
    </location>
</feature>
<evidence type="ECO:0000256" key="1">
    <source>
        <dbReference type="SAM" id="MobiDB-lite"/>
    </source>
</evidence>
<feature type="compositionally biased region" description="Acidic residues" evidence="1">
    <location>
        <begin position="435"/>
        <end position="445"/>
    </location>
</feature>
<organism evidence="2 3">
    <name type="scientific">Cytospora paraplurivora</name>
    <dbReference type="NCBI Taxonomy" id="2898453"/>
    <lineage>
        <taxon>Eukaryota</taxon>
        <taxon>Fungi</taxon>
        <taxon>Dikarya</taxon>
        <taxon>Ascomycota</taxon>
        <taxon>Pezizomycotina</taxon>
        <taxon>Sordariomycetes</taxon>
        <taxon>Sordariomycetidae</taxon>
        <taxon>Diaporthales</taxon>
        <taxon>Cytosporaceae</taxon>
        <taxon>Cytospora</taxon>
    </lineage>
</organism>
<gene>
    <name evidence="2" type="ORF">SLS53_009166</name>
</gene>
<dbReference type="EMBL" id="JAJSPL020000067">
    <property type="protein sequence ID" value="KAK7729798.1"/>
    <property type="molecule type" value="Genomic_DNA"/>
</dbReference>
<proteinExistence type="predicted"/>
<evidence type="ECO:0000313" key="2">
    <source>
        <dbReference type="EMBL" id="KAK7729798.1"/>
    </source>
</evidence>
<protein>
    <submittedName>
        <fullName evidence="2">Uncharacterized protein</fullName>
    </submittedName>
</protein>
<dbReference type="Proteomes" id="UP001320245">
    <property type="component" value="Unassembled WGS sequence"/>
</dbReference>
<name>A0AAN9TWC0_9PEZI</name>
<accession>A0AAN9TWC0</accession>
<keyword evidence="3" id="KW-1185">Reference proteome</keyword>
<feature type="compositionally biased region" description="Acidic residues" evidence="1">
    <location>
        <begin position="327"/>
        <end position="343"/>
    </location>
</feature>
<dbReference type="AlphaFoldDB" id="A0AAN9TWC0"/>
<comment type="caution">
    <text evidence="2">The sequence shown here is derived from an EMBL/GenBank/DDBJ whole genome shotgun (WGS) entry which is preliminary data.</text>
</comment>
<reference evidence="2 3" key="1">
    <citation type="journal article" date="2023" name="PLoS ONE">
        <title>Cytospora paraplurivora sp. nov. isolated from orchards with fruit tree decline syndrome in Ontario, Canada.</title>
        <authorList>
            <person name="Ilyukhin E."/>
            <person name="Nguyen H.D.T."/>
            <person name="Castle A.J."/>
            <person name="Ellouze W."/>
        </authorList>
    </citation>
    <scope>NUCLEOTIDE SEQUENCE [LARGE SCALE GENOMIC DNA]</scope>
    <source>
        <strain evidence="2 3">FDS-564</strain>
    </source>
</reference>
<evidence type="ECO:0000313" key="3">
    <source>
        <dbReference type="Proteomes" id="UP001320245"/>
    </source>
</evidence>
<feature type="region of interest" description="Disordered" evidence="1">
    <location>
        <begin position="324"/>
        <end position="505"/>
    </location>
</feature>
<sequence length="505" mass="57975">MPPKSQSKADIVGQATIELANKIKHAQEHVGEDFPKVTKEEFQKMMPQAPKEFGRHWTEADEERLLRDWSQDPLKDRMLVSVNWKPMLWKTCVLFMRCLPTDIIGPGSNLEVDISDNNELRDLPGSPRDPRWPERFCHLLNELITHPMWQAKPKLLQLAIQYTVICCTNDCRRWRLMNPSGDSFITVLVETIKKYQKGETKPAEIHQNAIRRFRKQFPHGSPGLWSELFRMIEQAAKVRQVQDQTPGVILKVKTSDLRVLKVALDGMSFGQLSIFRPTDLISNVLQSARANSDVPSNKDLYKAHESVILHQLRKQRQEEILKKLQEQDEEEDEPVDESQELGSDDGLPPQSDPKDQDRVEADDDTSDEPRELDSDDGLPPQSDPKDQDEVEEERWLDRVQHPPPGGSDDDQLPYNNARPPATPHPKQGRKYMVTDDSDGLDDSGLEEIVSQTGIPRPAVRSKKDHVRSNNADEVETLLPPTMPKRKNKRSVTFENGRPRKRYRID</sequence>